<keyword evidence="2 5" id="KW-0812">Transmembrane</keyword>
<name>A0A5N5TDI5_9CRUS</name>
<dbReference type="PANTHER" id="PTHR12428">
    <property type="entry name" value="OXA1"/>
    <property type="match status" value="1"/>
</dbReference>
<sequence>MELSHGGFGWLPNLTEVDHSLILPFVMCICNILIVDINTASKKKATNMRKFLPYIFKSISIVLLPIAANVPGCLVLYWTTSSFCGLAQNLLLIQPRVRRALRIPQTPSESETPNRDLKEALMKTYLFKKEK</sequence>
<dbReference type="EMBL" id="SEYY01002514">
    <property type="protein sequence ID" value="KAB7504724.1"/>
    <property type="molecule type" value="Genomic_DNA"/>
</dbReference>
<comment type="subcellular location">
    <subcellularLocation>
        <location evidence="1">Membrane</location>
        <topology evidence="1">Multi-pass membrane protein</topology>
    </subcellularLocation>
</comment>
<accession>A0A5N5TDI5</accession>
<evidence type="ECO:0000256" key="3">
    <source>
        <dbReference type="ARBA" id="ARBA00022989"/>
    </source>
</evidence>
<evidence type="ECO:0000313" key="7">
    <source>
        <dbReference type="Proteomes" id="UP000326759"/>
    </source>
</evidence>
<evidence type="ECO:0000256" key="1">
    <source>
        <dbReference type="ARBA" id="ARBA00004141"/>
    </source>
</evidence>
<keyword evidence="7" id="KW-1185">Reference proteome</keyword>
<protein>
    <submittedName>
        <fullName evidence="6">Mitochondrial inner membrane protein OXA1L</fullName>
    </submittedName>
</protein>
<gene>
    <name evidence="6" type="primary">Oxa1l</name>
    <name evidence="6" type="ORF">Anas_09748</name>
</gene>
<keyword evidence="4 5" id="KW-0472">Membrane</keyword>
<evidence type="ECO:0000313" key="6">
    <source>
        <dbReference type="EMBL" id="KAB7504724.1"/>
    </source>
</evidence>
<dbReference type="GO" id="GO:0005743">
    <property type="term" value="C:mitochondrial inner membrane"/>
    <property type="evidence" value="ECO:0007669"/>
    <property type="project" value="TreeGrafter"/>
</dbReference>
<dbReference type="PANTHER" id="PTHR12428:SF65">
    <property type="entry name" value="CYTOCHROME C OXIDASE ASSEMBLY PROTEIN COX18, MITOCHONDRIAL"/>
    <property type="match status" value="1"/>
</dbReference>
<evidence type="ECO:0000256" key="4">
    <source>
        <dbReference type="ARBA" id="ARBA00023136"/>
    </source>
</evidence>
<dbReference type="Proteomes" id="UP000326759">
    <property type="component" value="Unassembled WGS sequence"/>
</dbReference>
<comment type="caution">
    <text evidence="6">The sequence shown here is derived from an EMBL/GenBank/DDBJ whole genome shotgun (WGS) entry which is preliminary data.</text>
</comment>
<evidence type="ECO:0000256" key="2">
    <source>
        <dbReference type="ARBA" id="ARBA00022692"/>
    </source>
</evidence>
<dbReference type="GO" id="GO:0033617">
    <property type="term" value="P:mitochondrial respiratory chain complex IV assembly"/>
    <property type="evidence" value="ECO:0007669"/>
    <property type="project" value="TreeGrafter"/>
</dbReference>
<dbReference type="OrthoDB" id="2148490at2759"/>
<dbReference type="GO" id="GO:0032977">
    <property type="term" value="F:membrane insertase activity"/>
    <property type="evidence" value="ECO:0007669"/>
    <property type="project" value="InterPro"/>
</dbReference>
<feature type="transmembrane region" description="Helical" evidence="5">
    <location>
        <begin position="20"/>
        <end position="39"/>
    </location>
</feature>
<dbReference type="GO" id="GO:0032979">
    <property type="term" value="P:protein insertion into mitochondrial inner membrane from matrix"/>
    <property type="evidence" value="ECO:0007669"/>
    <property type="project" value="TreeGrafter"/>
</dbReference>
<organism evidence="6 7">
    <name type="scientific">Armadillidium nasatum</name>
    <dbReference type="NCBI Taxonomy" id="96803"/>
    <lineage>
        <taxon>Eukaryota</taxon>
        <taxon>Metazoa</taxon>
        <taxon>Ecdysozoa</taxon>
        <taxon>Arthropoda</taxon>
        <taxon>Crustacea</taxon>
        <taxon>Multicrustacea</taxon>
        <taxon>Malacostraca</taxon>
        <taxon>Eumalacostraca</taxon>
        <taxon>Peracarida</taxon>
        <taxon>Isopoda</taxon>
        <taxon>Oniscidea</taxon>
        <taxon>Crinocheta</taxon>
        <taxon>Armadillidiidae</taxon>
        <taxon>Armadillidium</taxon>
    </lineage>
</organism>
<evidence type="ECO:0000256" key="5">
    <source>
        <dbReference type="SAM" id="Phobius"/>
    </source>
</evidence>
<proteinExistence type="predicted"/>
<keyword evidence="3 5" id="KW-1133">Transmembrane helix</keyword>
<dbReference type="AlphaFoldDB" id="A0A5N5TDI5"/>
<reference evidence="6 7" key="1">
    <citation type="journal article" date="2019" name="PLoS Biol.">
        <title>Sex chromosomes control vertical transmission of feminizing Wolbachia symbionts in an isopod.</title>
        <authorList>
            <person name="Becking T."/>
            <person name="Chebbi M.A."/>
            <person name="Giraud I."/>
            <person name="Moumen B."/>
            <person name="Laverre T."/>
            <person name="Caubet Y."/>
            <person name="Peccoud J."/>
            <person name="Gilbert C."/>
            <person name="Cordaux R."/>
        </authorList>
    </citation>
    <scope>NUCLEOTIDE SEQUENCE [LARGE SCALE GENOMIC DNA]</scope>
    <source>
        <strain evidence="6">ANa2</strain>
        <tissue evidence="6">Whole body excluding digestive tract and cuticle</tissue>
    </source>
</reference>
<dbReference type="InterPro" id="IPR001708">
    <property type="entry name" value="YidC/ALB3/OXA1/COX18"/>
</dbReference>